<evidence type="ECO:0000313" key="3">
    <source>
        <dbReference type="Proteomes" id="UP000773064"/>
    </source>
</evidence>
<reference evidence="2 3" key="1">
    <citation type="journal article" date="2021" name="Environ. Microbiol.">
        <title>Genetic insights into the dark matter of the mammalian gut microbiota through targeted genome reconstruction.</title>
        <authorList>
            <person name="Lugli G.A."/>
            <person name="Alessandri G."/>
            <person name="Milani C."/>
            <person name="Viappiani A."/>
            <person name="Fontana F."/>
            <person name="Tarracchini C."/>
            <person name="Mancabelli L."/>
            <person name="Argentini C."/>
            <person name="Ruiz L."/>
            <person name="Margolles A."/>
            <person name="van Sinderen D."/>
            <person name="Turroni F."/>
            <person name="Ventura M."/>
        </authorList>
    </citation>
    <scope>NUCLEOTIDE SEQUENCE [LARGE SCALE GENOMIC DNA]</scope>
    <source>
        <strain evidence="2 3">MA2</strain>
    </source>
</reference>
<accession>A0ABS5UR11</accession>
<protein>
    <recommendedName>
        <fullName evidence="4">Histidine kinase</fullName>
    </recommendedName>
</protein>
<keyword evidence="1" id="KW-1133">Transmembrane helix</keyword>
<dbReference type="Proteomes" id="UP000773064">
    <property type="component" value="Unassembled WGS sequence"/>
</dbReference>
<feature type="transmembrane region" description="Helical" evidence="1">
    <location>
        <begin position="109"/>
        <end position="129"/>
    </location>
</feature>
<feature type="transmembrane region" description="Helical" evidence="1">
    <location>
        <begin position="74"/>
        <end position="97"/>
    </location>
</feature>
<comment type="caution">
    <text evidence="2">The sequence shown here is derived from an EMBL/GenBank/DDBJ whole genome shotgun (WGS) entry which is preliminary data.</text>
</comment>
<evidence type="ECO:0008006" key="4">
    <source>
        <dbReference type="Google" id="ProtNLM"/>
    </source>
</evidence>
<proteinExistence type="predicted"/>
<evidence type="ECO:0000256" key="1">
    <source>
        <dbReference type="SAM" id="Phobius"/>
    </source>
</evidence>
<name>A0ABS5UR11_9BIFI</name>
<keyword evidence="1" id="KW-0812">Transmembrane</keyword>
<feature type="transmembrane region" description="Helical" evidence="1">
    <location>
        <begin position="32"/>
        <end position="62"/>
    </location>
</feature>
<keyword evidence="1" id="KW-0472">Membrane</keyword>
<keyword evidence="3" id="KW-1185">Reference proteome</keyword>
<gene>
    <name evidence="2" type="ORF">JS528_07805</name>
</gene>
<sequence>MRIAVACLGAVLYGVEMLSGYAVPTSIPDMVYVLAMYAGLGMVVWNAFVGSSLVVLLWMAVYFITAIEAPSSTIIIGSIMLALLGYVNVPAAVAFAVCGPALMGVLLRWHGLPMMAAWMLLLAVGGGLARSQVEQASLRRGLEERRRRERVASELHDTVCNDLSHALRLIDMRRDGGGVGADAGDAAGDNVDGLADIREAVEEALLYTRGAIGTLHDDAATASSGGASRPHSPGLAGFVLFGRVGSVESIDMSALVEERRKRLESGGIDGIILMEDRLVVETTPERAEILCGFIRELFGNIGRHADPNRGYTFAVGVRASVLHLSCSDTPLAEPSRASGHAQETIGGRGLAYYRSAFAELGGGIRVHGDADCWTLQADLPLTDDPGAIGSLPRRRR</sequence>
<organism evidence="2 3">
    <name type="scientific">Bifidobacterium santillanense</name>
    <dbReference type="NCBI Taxonomy" id="2809028"/>
    <lineage>
        <taxon>Bacteria</taxon>
        <taxon>Bacillati</taxon>
        <taxon>Actinomycetota</taxon>
        <taxon>Actinomycetes</taxon>
        <taxon>Bifidobacteriales</taxon>
        <taxon>Bifidobacteriaceae</taxon>
        <taxon>Bifidobacterium</taxon>
    </lineage>
</organism>
<dbReference type="EMBL" id="JAFEJS010000008">
    <property type="protein sequence ID" value="MBT1173254.1"/>
    <property type="molecule type" value="Genomic_DNA"/>
</dbReference>
<dbReference type="InterPro" id="IPR036890">
    <property type="entry name" value="HATPase_C_sf"/>
</dbReference>
<evidence type="ECO:0000313" key="2">
    <source>
        <dbReference type="EMBL" id="MBT1173254.1"/>
    </source>
</evidence>
<dbReference type="Gene3D" id="3.30.565.10">
    <property type="entry name" value="Histidine kinase-like ATPase, C-terminal domain"/>
    <property type="match status" value="1"/>
</dbReference>